<dbReference type="SUPFAM" id="SSF54862">
    <property type="entry name" value="4Fe-4S ferredoxins"/>
    <property type="match status" value="1"/>
</dbReference>
<evidence type="ECO:0000259" key="8">
    <source>
        <dbReference type="PROSITE" id="PS51379"/>
    </source>
</evidence>
<dbReference type="Pfam" id="PF12801">
    <property type="entry name" value="Fer4_5"/>
    <property type="match status" value="2"/>
</dbReference>
<feature type="domain" description="4Fe-4S ferredoxin-type" evidence="8">
    <location>
        <begin position="217"/>
        <end position="243"/>
    </location>
</feature>
<comment type="subcellular location">
    <subcellularLocation>
        <location evidence="1">Cell membrane</location>
    </subcellularLocation>
</comment>
<evidence type="ECO:0000313" key="9">
    <source>
        <dbReference type="EMBL" id="NSL55553.1"/>
    </source>
</evidence>
<dbReference type="EMBL" id="JABCSC020000002">
    <property type="protein sequence ID" value="NSL55553.1"/>
    <property type="molecule type" value="Genomic_DNA"/>
</dbReference>
<accession>A0ABX2IMN6</accession>
<feature type="transmembrane region" description="Helical" evidence="7">
    <location>
        <begin position="76"/>
        <end position="103"/>
    </location>
</feature>
<reference evidence="9 10" key="1">
    <citation type="submission" date="2020-06" db="EMBL/GenBank/DDBJ databases">
        <title>Draft genome of Uliginosibacterium sp. IMCC34675.</title>
        <authorList>
            <person name="Song J."/>
        </authorList>
    </citation>
    <scope>NUCLEOTIDE SEQUENCE [LARGE SCALE GENOMIC DNA]</scope>
    <source>
        <strain evidence="9 10">IMCC34675</strain>
    </source>
</reference>
<dbReference type="PROSITE" id="PS00198">
    <property type="entry name" value="4FE4S_FER_1"/>
    <property type="match status" value="1"/>
</dbReference>
<evidence type="ECO:0000256" key="3">
    <source>
        <dbReference type="ARBA" id="ARBA00022723"/>
    </source>
</evidence>
<dbReference type="RefSeq" id="WP_170021930.1">
    <property type="nucleotide sequence ID" value="NZ_JABCSC020000002.1"/>
</dbReference>
<dbReference type="PANTHER" id="PTHR30224:SF4">
    <property type="entry name" value="ELECTRON TRANSPORT PROTEIN YCCM-RELATED"/>
    <property type="match status" value="1"/>
</dbReference>
<keyword evidence="10" id="KW-1185">Reference proteome</keyword>
<keyword evidence="7" id="KW-1133">Transmembrane helix</keyword>
<feature type="domain" description="4Fe-4S ferredoxin-type" evidence="8">
    <location>
        <begin position="244"/>
        <end position="273"/>
    </location>
</feature>
<dbReference type="InterPro" id="IPR017896">
    <property type="entry name" value="4Fe4S_Fe-S-bd"/>
</dbReference>
<dbReference type="Proteomes" id="UP000778523">
    <property type="component" value="Unassembled WGS sequence"/>
</dbReference>
<evidence type="ECO:0000256" key="4">
    <source>
        <dbReference type="ARBA" id="ARBA00023004"/>
    </source>
</evidence>
<keyword evidence="5" id="KW-0411">Iron-sulfur</keyword>
<gene>
    <name evidence="9" type="ORF">HJ583_010995</name>
</gene>
<dbReference type="PANTHER" id="PTHR30224">
    <property type="entry name" value="ELECTRON TRANSPORT PROTEIN"/>
    <property type="match status" value="1"/>
</dbReference>
<dbReference type="InterPro" id="IPR017900">
    <property type="entry name" value="4Fe4S_Fe_S_CS"/>
</dbReference>
<keyword evidence="6 7" id="KW-0472">Membrane</keyword>
<keyword evidence="4" id="KW-0408">Iron</keyword>
<keyword evidence="2" id="KW-1003">Cell membrane</keyword>
<protein>
    <submittedName>
        <fullName evidence="9">4Fe-4S binding protein</fullName>
    </submittedName>
</protein>
<evidence type="ECO:0000256" key="1">
    <source>
        <dbReference type="ARBA" id="ARBA00004236"/>
    </source>
</evidence>
<proteinExistence type="predicted"/>
<sequence>MKKHYQHSPWVQPARLIAQLGFLAFASFAAWRHQKLGGGPEGAASVDALCPFGGLEALFKFVSSGEFIQRLNTSDFVLLAGTIALALVLGRYFCGWICPLGTLQELARKIGQKLFRKVQLSVPAMLDKPLRWLKYVVLAWALVFTWKTGSLIIRPYDPWAAYAHGFAGWNEMWSEFAVGSSILFASLLISLFVDRVFCRYLCPLGAFLGIVSKLGLFSIKRNGKSCLACNKCEKTCPVTIPIMAAPAVRSAECIGCLTCTTTCPTGKRGTEHEGQTFLLPAIAGKQIRPAVIGWAGLVIFLGMIATAQFAGYWRTQPASISAAVTSEGRLDAQAIRGYMTLEEIAKTYGVELGKLYRELGFSEQQVPATTRCKEIRTLLGDSGAEFDTQNVRDAVSRLQDTKHN</sequence>
<keyword evidence="3" id="KW-0479">Metal-binding</keyword>
<keyword evidence="7" id="KW-0812">Transmembrane</keyword>
<feature type="transmembrane region" description="Helical" evidence="7">
    <location>
        <begin position="12"/>
        <end position="31"/>
    </location>
</feature>
<evidence type="ECO:0000256" key="6">
    <source>
        <dbReference type="ARBA" id="ARBA00023136"/>
    </source>
</evidence>
<evidence type="ECO:0000256" key="7">
    <source>
        <dbReference type="SAM" id="Phobius"/>
    </source>
</evidence>
<dbReference type="PROSITE" id="PS51379">
    <property type="entry name" value="4FE4S_FER_2"/>
    <property type="match status" value="2"/>
</dbReference>
<evidence type="ECO:0000256" key="5">
    <source>
        <dbReference type="ARBA" id="ARBA00023014"/>
    </source>
</evidence>
<feature type="transmembrane region" description="Helical" evidence="7">
    <location>
        <begin position="173"/>
        <end position="193"/>
    </location>
</feature>
<evidence type="ECO:0000256" key="2">
    <source>
        <dbReference type="ARBA" id="ARBA00022475"/>
    </source>
</evidence>
<organism evidence="9 10">
    <name type="scientific">Uliginosibacterium aquaticum</name>
    <dbReference type="NCBI Taxonomy" id="2731212"/>
    <lineage>
        <taxon>Bacteria</taxon>
        <taxon>Pseudomonadati</taxon>
        <taxon>Pseudomonadota</taxon>
        <taxon>Betaproteobacteria</taxon>
        <taxon>Rhodocyclales</taxon>
        <taxon>Zoogloeaceae</taxon>
        <taxon>Uliginosibacterium</taxon>
    </lineage>
</organism>
<feature type="transmembrane region" description="Helical" evidence="7">
    <location>
        <begin position="291"/>
        <end position="313"/>
    </location>
</feature>
<dbReference type="InterPro" id="IPR052378">
    <property type="entry name" value="NosR_regulator"/>
</dbReference>
<name>A0ABX2IMN6_9RHOO</name>
<feature type="transmembrane region" description="Helical" evidence="7">
    <location>
        <begin position="135"/>
        <end position="153"/>
    </location>
</feature>
<evidence type="ECO:0000313" key="10">
    <source>
        <dbReference type="Proteomes" id="UP000778523"/>
    </source>
</evidence>
<comment type="caution">
    <text evidence="9">The sequence shown here is derived from an EMBL/GenBank/DDBJ whole genome shotgun (WGS) entry which is preliminary data.</text>
</comment>